<dbReference type="Pfam" id="PF15868">
    <property type="entry name" value="MBF2"/>
    <property type="match status" value="1"/>
</dbReference>
<protein>
    <submittedName>
        <fullName evidence="1">Uncharacterized protein</fullName>
    </submittedName>
</protein>
<dbReference type="EMBL" id="OU963921">
    <property type="protein sequence ID" value="CAH0404386.1"/>
    <property type="molecule type" value="Genomic_DNA"/>
</dbReference>
<reference evidence="1" key="1">
    <citation type="submission" date="2021-12" db="EMBL/GenBank/DDBJ databases">
        <authorList>
            <person name="King R."/>
        </authorList>
    </citation>
    <scope>NUCLEOTIDE SEQUENCE</scope>
</reference>
<proteinExistence type="predicted"/>
<name>A0ABN8BCD5_CHISP</name>
<accession>A0ABN8BCD5</accession>
<keyword evidence="2" id="KW-1185">Reference proteome</keyword>
<gene>
    <name evidence="1" type="ORF">CHILSU_LOCUS7713</name>
</gene>
<dbReference type="InterPro" id="IPR031734">
    <property type="entry name" value="MBF2"/>
</dbReference>
<organism evidence="1 2">
    <name type="scientific">Chilo suppressalis</name>
    <name type="common">Asiatic rice borer moth</name>
    <dbReference type="NCBI Taxonomy" id="168631"/>
    <lineage>
        <taxon>Eukaryota</taxon>
        <taxon>Metazoa</taxon>
        <taxon>Ecdysozoa</taxon>
        <taxon>Arthropoda</taxon>
        <taxon>Hexapoda</taxon>
        <taxon>Insecta</taxon>
        <taxon>Pterygota</taxon>
        <taxon>Neoptera</taxon>
        <taxon>Endopterygota</taxon>
        <taxon>Lepidoptera</taxon>
        <taxon>Glossata</taxon>
        <taxon>Ditrysia</taxon>
        <taxon>Pyraloidea</taxon>
        <taxon>Crambidae</taxon>
        <taxon>Crambinae</taxon>
        <taxon>Chilo</taxon>
    </lineage>
</organism>
<dbReference type="Proteomes" id="UP001153292">
    <property type="component" value="Chromosome 28"/>
</dbReference>
<evidence type="ECO:0000313" key="2">
    <source>
        <dbReference type="Proteomes" id="UP001153292"/>
    </source>
</evidence>
<sequence length="108" mass="12122">MLLVAFTTCCVTATHFNVGNIAIGMLEHQTNIKYNAFPFMKRVKQYFYTQPDNRKIVGIQALDNLHSMASINITAGGIGHSFVNLRLKSERGSGLDYSLGIYVEPKYF</sequence>
<evidence type="ECO:0000313" key="1">
    <source>
        <dbReference type="EMBL" id="CAH0404386.1"/>
    </source>
</evidence>